<dbReference type="InParanoid" id="A0A674M9N6"/>
<dbReference type="CDD" id="cd22087">
    <property type="entry name" value="F-box_FBXO7"/>
    <property type="match status" value="1"/>
</dbReference>
<evidence type="ECO:0000313" key="3">
    <source>
        <dbReference type="Proteomes" id="UP000005226"/>
    </source>
</evidence>
<reference evidence="2" key="2">
    <citation type="submission" date="2025-08" db="UniProtKB">
        <authorList>
            <consortium name="Ensembl"/>
        </authorList>
    </citation>
    <scope>IDENTIFICATION</scope>
</reference>
<dbReference type="AlphaFoldDB" id="A0A674M9N6"/>
<dbReference type="PANTHER" id="PTHR15537:SF2">
    <property type="entry name" value="F-BOX ONLY PROTEIN 7"/>
    <property type="match status" value="1"/>
</dbReference>
<dbReference type="GO" id="GO:1903599">
    <property type="term" value="P:positive regulation of autophagy of mitochondrion"/>
    <property type="evidence" value="ECO:0007669"/>
    <property type="project" value="TreeGrafter"/>
</dbReference>
<evidence type="ECO:0000313" key="2">
    <source>
        <dbReference type="Ensembl" id="ENSTRUP00000057656.1"/>
    </source>
</evidence>
<dbReference type="InterPro" id="IPR047118">
    <property type="entry name" value="Fbxo7"/>
</dbReference>
<dbReference type="PROSITE" id="PS50181">
    <property type="entry name" value="FBOX"/>
    <property type="match status" value="1"/>
</dbReference>
<evidence type="ECO:0000259" key="1">
    <source>
        <dbReference type="PROSITE" id="PS50181"/>
    </source>
</evidence>
<dbReference type="PANTHER" id="PTHR15537">
    <property type="entry name" value="F-BOX ONLY PROTEIN 7"/>
    <property type="match status" value="1"/>
</dbReference>
<reference evidence="2 3" key="1">
    <citation type="journal article" date="2011" name="Genome Biol. Evol.">
        <title>Integration of the genetic map and genome assembly of fugu facilitates insights into distinct features of genome evolution in teleosts and mammals.</title>
        <authorList>
            <person name="Kai W."/>
            <person name="Kikuchi K."/>
            <person name="Tohari S."/>
            <person name="Chew A.K."/>
            <person name="Tay A."/>
            <person name="Fujiwara A."/>
            <person name="Hosoya S."/>
            <person name="Suetake H."/>
            <person name="Naruse K."/>
            <person name="Brenner S."/>
            <person name="Suzuki Y."/>
            <person name="Venkatesh B."/>
        </authorList>
    </citation>
    <scope>NUCLEOTIDE SEQUENCE [LARGE SCALE GENOMIC DNA]</scope>
</reference>
<accession>A0A674M9N6</accession>
<organism evidence="2 3">
    <name type="scientific">Takifugu rubripes</name>
    <name type="common">Japanese pufferfish</name>
    <name type="synonym">Fugu rubripes</name>
    <dbReference type="NCBI Taxonomy" id="31033"/>
    <lineage>
        <taxon>Eukaryota</taxon>
        <taxon>Metazoa</taxon>
        <taxon>Chordata</taxon>
        <taxon>Craniata</taxon>
        <taxon>Vertebrata</taxon>
        <taxon>Euteleostomi</taxon>
        <taxon>Actinopterygii</taxon>
        <taxon>Neopterygii</taxon>
        <taxon>Teleostei</taxon>
        <taxon>Neoteleostei</taxon>
        <taxon>Acanthomorphata</taxon>
        <taxon>Eupercaria</taxon>
        <taxon>Tetraodontiformes</taxon>
        <taxon>Tetradontoidea</taxon>
        <taxon>Tetraodontidae</taxon>
        <taxon>Takifugu</taxon>
    </lineage>
</organism>
<dbReference type="Ensembl" id="ENSTRUT00000075090.1">
    <property type="protein sequence ID" value="ENSTRUP00000057656.1"/>
    <property type="gene ID" value="ENSTRUG00000031655.1"/>
</dbReference>
<sequence>MALPVAFGLTALPPELLLRVFRLLDVRSVVMLSAVCRHFGAITRDTALWRHLYCRDFRGETADRCPDRPRPPATNHVVCVQIHMLADSCSEIALLKFHNYIVLHGKWGHLGEDVLSLATLKEKC</sequence>
<dbReference type="InterPro" id="IPR001810">
    <property type="entry name" value="F-box_dom"/>
</dbReference>
<dbReference type="Gene3D" id="1.20.1280.50">
    <property type="match status" value="1"/>
</dbReference>
<dbReference type="SUPFAM" id="SSF81383">
    <property type="entry name" value="F-box domain"/>
    <property type="match status" value="1"/>
</dbReference>
<dbReference type="Pfam" id="PF12937">
    <property type="entry name" value="F-box-like"/>
    <property type="match status" value="1"/>
</dbReference>
<dbReference type="SMART" id="SM00256">
    <property type="entry name" value="FBOX"/>
    <property type="match status" value="1"/>
</dbReference>
<keyword evidence="3" id="KW-1185">Reference proteome</keyword>
<dbReference type="InterPro" id="IPR036047">
    <property type="entry name" value="F-box-like_dom_sf"/>
</dbReference>
<reference evidence="2" key="3">
    <citation type="submission" date="2025-09" db="UniProtKB">
        <authorList>
            <consortium name="Ensembl"/>
        </authorList>
    </citation>
    <scope>IDENTIFICATION</scope>
</reference>
<feature type="domain" description="F-box" evidence="1">
    <location>
        <begin position="6"/>
        <end position="52"/>
    </location>
</feature>
<name>A0A674M9N6_TAKRU</name>
<dbReference type="GO" id="GO:0019901">
    <property type="term" value="F:protein kinase binding"/>
    <property type="evidence" value="ECO:0007669"/>
    <property type="project" value="InterPro"/>
</dbReference>
<dbReference type="GeneTree" id="ENSGT00990000213108"/>
<proteinExistence type="predicted"/>
<protein>
    <recommendedName>
        <fullName evidence="1">F-box domain-containing protein</fullName>
    </recommendedName>
</protein>
<dbReference type="Proteomes" id="UP000005226">
    <property type="component" value="Chromosome 18"/>
</dbReference>